<evidence type="ECO:0000313" key="7">
    <source>
        <dbReference type="Proteomes" id="UP000198647"/>
    </source>
</evidence>
<sequence length="428" mass="46612">MMKNICVVGLGHIGLPISGVLAEAGMNVHGVDIDEKVIDNLQGGSILIEEPGLGDLVSGVVSSGRLTAGGEPQEADVFIVAVPTPVYDDESANITYVEQAVKSILPYLNKGNAVIVESTVPPRTIQDKVAPVLEEAGWDVAANEIYLAHCPERVIPGSVMKEIKENTLIIGGYTKEAAAKVAEVYKLFLEGEIIETTAITAEMSKLMENTYRDVNIALANELAKISAELDVNAHEVIRLANVHPRVELHEPGPGVGGHCIPVDPYFVIEKAKDVSPLMQTAREINNSMPEFVLSQIEKLTKNISNPKIAVFGLSYKGDVDDVRGSPAIDVVFKLVNNKKNYKVFCHDPYVTEDQVPLRIHPLEESLEKADVALVLVDHSEYKKMDTSIFEDRMKTPVVLDMRNCLPEAKGDTRIYPIGDLSGLEVLGE</sequence>
<dbReference type="Pfam" id="PF03720">
    <property type="entry name" value="UDPG_MGDP_dh_C"/>
    <property type="match status" value="1"/>
</dbReference>
<protein>
    <submittedName>
        <fullName evidence="6">UDP-N-acetyl-D-mannosaminuronic acid dehydrogenase</fullName>
    </submittedName>
</protein>
<keyword evidence="3" id="KW-0520">NAD</keyword>
<dbReference type="InterPro" id="IPR036291">
    <property type="entry name" value="NAD(P)-bd_dom_sf"/>
</dbReference>
<reference evidence="6 7" key="1">
    <citation type="submission" date="2016-10" db="EMBL/GenBank/DDBJ databases">
        <authorList>
            <person name="Varghese N."/>
            <person name="Submissions S."/>
        </authorList>
    </citation>
    <scope>NUCLEOTIDE SEQUENCE [LARGE SCALE GENOMIC DNA]</scope>
    <source>
        <strain evidence="6 7">DSM 20748</strain>
    </source>
</reference>
<dbReference type="SUPFAM" id="SSF52413">
    <property type="entry name" value="UDP-glucose/GDP-mannose dehydrogenase C-terminal domain"/>
    <property type="match status" value="1"/>
</dbReference>
<proteinExistence type="inferred from homology"/>
<dbReference type="PANTHER" id="PTHR43491">
    <property type="entry name" value="UDP-N-ACETYL-D-MANNOSAMINE DEHYDROGENASE"/>
    <property type="match status" value="1"/>
</dbReference>
<accession>A0A1H3ETT3</accession>
<dbReference type="PIRSF" id="PIRSF500136">
    <property type="entry name" value="UDP_ManNAc_DH"/>
    <property type="match status" value="1"/>
</dbReference>
<feature type="domain" description="UDP-glucose/GDP-mannose dehydrogenase C-terminal" evidence="5">
    <location>
        <begin position="309"/>
        <end position="407"/>
    </location>
</feature>
<evidence type="ECO:0000256" key="2">
    <source>
        <dbReference type="ARBA" id="ARBA00023002"/>
    </source>
</evidence>
<dbReference type="InterPro" id="IPR036220">
    <property type="entry name" value="UDP-Glc/GDP-Man_DH_C_sf"/>
</dbReference>
<gene>
    <name evidence="6" type="ORF">SAMN04488081_1385</name>
</gene>
<dbReference type="SUPFAM" id="SSF51735">
    <property type="entry name" value="NAD(P)-binding Rossmann-fold domains"/>
    <property type="match status" value="1"/>
</dbReference>
<dbReference type="PIRSF" id="PIRSF000124">
    <property type="entry name" value="UDPglc_GDPman_dh"/>
    <property type="match status" value="1"/>
</dbReference>
<dbReference type="InterPro" id="IPR017476">
    <property type="entry name" value="UDP-Glc/GDP-Man"/>
</dbReference>
<keyword evidence="7" id="KW-1185">Reference proteome</keyword>
<dbReference type="SUPFAM" id="SSF48179">
    <property type="entry name" value="6-phosphogluconate dehydrogenase C-terminal domain-like"/>
    <property type="match status" value="1"/>
</dbReference>
<evidence type="ECO:0000259" key="5">
    <source>
        <dbReference type="SMART" id="SM00984"/>
    </source>
</evidence>
<evidence type="ECO:0000256" key="4">
    <source>
        <dbReference type="PIRNR" id="PIRNR000124"/>
    </source>
</evidence>
<dbReference type="SMART" id="SM00984">
    <property type="entry name" value="UDPG_MGDP_dh_C"/>
    <property type="match status" value="1"/>
</dbReference>
<dbReference type="PANTHER" id="PTHR43491:SF2">
    <property type="entry name" value="UDP-N-ACETYL-D-MANNOSAMINE DEHYDROGENASE"/>
    <property type="match status" value="1"/>
</dbReference>
<dbReference type="InterPro" id="IPR014026">
    <property type="entry name" value="UDP-Glc/GDP-Man_DH_dimer"/>
</dbReference>
<dbReference type="InterPro" id="IPR008927">
    <property type="entry name" value="6-PGluconate_DH-like_C_sf"/>
</dbReference>
<organism evidence="6 7">
    <name type="scientific">Salimicrobium album</name>
    <dbReference type="NCBI Taxonomy" id="50717"/>
    <lineage>
        <taxon>Bacteria</taxon>
        <taxon>Bacillati</taxon>
        <taxon>Bacillota</taxon>
        <taxon>Bacilli</taxon>
        <taxon>Bacillales</taxon>
        <taxon>Bacillaceae</taxon>
        <taxon>Salimicrobium</taxon>
    </lineage>
</organism>
<dbReference type="Gene3D" id="3.40.50.720">
    <property type="entry name" value="NAD(P)-binding Rossmann-like Domain"/>
    <property type="match status" value="2"/>
</dbReference>
<dbReference type="EMBL" id="FNOS01000003">
    <property type="protein sequence ID" value="SDX82182.1"/>
    <property type="molecule type" value="Genomic_DNA"/>
</dbReference>
<comment type="caution">
    <text evidence="6">The sequence shown here is derived from an EMBL/GenBank/DDBJ whole genome shotgun (WGS) entry which is preliminary data.</text>
</comment>
<evidence type="ECO:0000256" key="3">
    <source>
        <dbReference type="ARBA" id="ARBA00023027"/>
    </source>
</evidence>
<dbReference type="Proteomes" id="UP000198647">
    <property type="component" value="Unassembled WGS sequence"/>
</dbReference>
<dbReference type="InterPro" id="IPR001732">
    <property type="entry name" value="UDP-Glc/GDP-Man_DH_N"/>
</dbReference>
<dbReference type="Pfam" id="PF03721">
    <property type="entry name" value="UDPG_MGDP_dh_N"/>
    <property type="match status" value="1"/>
</dbReference>
<keyword evidence="2" id="KW-0560">Oxidoreductase</keyword>
<evidence type="ECO:0000256" key="1">
    <source>
        <dbReference type="ARBA" id="ARBA00006601"/>
    </source>
</evidence>
<dbReference type="Pfam" id="PF00984">
    <property type="entry name" value="UDPG_MGDP_dh"/>
    <property type="match status" value="1"/>
</dbReference>
<evidence type="ECO:0000313" key="6">
    <source>
        <dbReference type="EMBL" id="SDX82182.1"/>
    </source>
</evidence>
<dbReference type="InterPro" id="IPR028359">
    <property type="entry name" value="UDP_ManNAc/GlcNAc_DH"/>
</dbReference>
<name>A0A1H3ETT3_9BACI</name>
<comment type="similarity">
    <text evidence="1 4">Belongs to the UDP-glucose/GDP-mannose dehydrogenase family.</text>
</comment>
<dbReference type="NCBIfam" id="TIGR03026">
    <property type="entry name" value="NDP-sugDHase"/>
    <property type="match status" value="1"/>
</dbReference>
<dbReference type="InterPro" id="IPR014027">
    <property type="entry name" value="UDP-Glc/GDP-Man_DH_C"/>
</dbReference>